<dbReference type="InterPro" id="IPR029033">
    <property type="entry name" value="His_PPase_superfam"/>
</dbReference>
<dbReference type="InterPro" id="IPR013078">
    <property type="entry name" value="His_Pase_superF_clade-1"/>
</dbReference>
<dbReference type="EMBL" id="PIPI01000001">
    <property type="protein sequence ID" value="RUO21902.1"/>
    <property type="molecule type" value="Genomic_DNA"/>
</dbReference>
<dbReference type="Gene3D" id="3.40.50.1240">
    <property type="entry name" value="Phosphoglycerate mutase-like"/>
    <property type="match status" value="1"/>
</dbReference>
<gene>
    <name evidence="1" type="ORF">CWE06_03400</name>
</gene>
<sequence>MAKKRTTVSLIRHGQASFGQKNYDQLSPLGMQQLEHVGAHLAQREEQIDVILRGNLARHEQSVDALLRGYGSSAGSSPDVVEVPEWNEFDHRAVMHAYAQDHAELRAWLANPKPIDTGSRAETQQVMQIFREAVVRWQSGQHDADYAESWPQFLARVDQAWQTTQESIAMHQNVLVLTSGGPISLSVMASLQLPAESLISLNKRLVNGGFTRFLVASEQSSRELLSLNEQQHFGGKFQHLLTYI</sequence>
<dbReference type="RefSeq" id="WP_126791161.1">
    <property type="nucleotide sequence ID" value="NZ_PIPI01000001.1"/>
</dbReference>
<dbReference type="CDD" id="cd07040">
    <property type="entry name" value="HP"/>
    <property type="match status" value="1"/>
</dbReference>
<organism evidence="1 2">
    <name type="scientific">Aliidiomarina haloalkalitolerans</name>
    <dbReference type="NCBI Taxonomy" id="859059"/>
    <lineage>
        <taxon>Bacteria</taxon>
        <taxon>Pseudomonadati</taxon>
        <taxon>Pseudomonadota</taxon>
        <taxon>Gammaproteobacteria</taxon>
        <taxon>Alteromonadales</taxon>
        <taxon>Idiomarinaceae</taxon>
        <taxon>Aliidiomarina</taxon>
    </lineage>
</organism>
<dbReference type="SUPFAM" id="SSF53254">
    <property type="entry name" value="Phosphoglycerate mutase-like"/>
    <property type="match status" value="1"/>
</dbReference>
<accession>A0A432VZ15</accession>
<evidence type="ECO:0000313" key="1">
    <source>
        <dbReference type="EMBL" id="RUO21902.1"/>
    </source>
</evidence>
<dbReference type="AlphaFoldDB" id="A0A432VZ15"/>
<protein>
    <recommendedName>
        <fullName evidence="3">Histidine phosphatase family protein</fullName>
    </recommendedName>
</protein>
<comment type="caution">
    <text evidence="1">The sequence shown here is derived from an EMBL/GenBank/DDBJ whole genome shotgun (WGS) entry which is preliminary data.</text>
</comment>
<dbReference type="Proteomes" id="UP000288212">
    <property type="component" value="Unassembled WGS sequence"/>
</dbReference>
<proteinExistence type="predicted"/>
<evidence type="ECO:0008006" key="3">
    <source>
        <dbReference type="Google" id="ProtNLM"/>
    </source>
</evidence>
<reference evidence="1 2" key="1">
    <citation type="journal article" date="2011" name="Front. Microbiol.">
        <title>Genomic signatures of strain selection and enhancement in Bacillus atrophaeus var. globigii, a historical biowarfare simulant.</title>
        <authorList>
            <person name="Gibbons H.S."/>
            <person name="Broomall S.M."/>
            <person name="McNew L.A."/>
            <person name="Daligault H."/>
            <person name="Chapman C."/>
            <person name="Bruce D."/>
            <person name="Karavis M."/>
            <person name="Krepps M."/>
            <person name="McGregor P.A."/>
            <person name="Hong C."/>
            <person name="Park K.H."/>
            <person name="Akmal A."/>
            <person name="Feldman A."/>
            <person name="Lin J.S."/>
            <person name="Chang W.E."/>
            <person name="Higgs B.W."/>
            <person name="Demirev P."/>
            <person name="Lindquist J."/>
            <person name="Liem A."/>
            <person name="Fochler E."/>
            <person name="Read T.D."/>
            <person name="Tapia R."/>
            <person name="Johnson S."/>
            <person name="Bishop-Lilly K.A."/>
            <person name="Detter C."/>
            <person name="Han C."/>
            <person name="Sozhamannan S."/>
            <person name="Rosenzweig C.N."/>
            <person name="Skowronski E.W."/>
        </authorList>
    </citation>
    <scope>NUCLEOTIDE SEQUENCE [LARGE SCALE GENOMIC DNA]</scope>
    <source>
        <strain evidence="1 2">AK5</strain>
    </source>
</reference>
<dbReference type="OrthoDB" id="280692at2"/>
<keyword evidence="2" id="KW-1185">Reference proteome</keyword>
<name>A0A432VZ15_9GAMM</name>
<evidence type="ECO:0000313" key="2">
    <source>
        <dbReference type="Proteomes" id="UP000288212"/>
    </source>
</evidence>
<dbReference type="Pfam" id="PF00300">
    <property type="entry name" value="His_Phos_1"/>
    <property type="match status" value="2"/>
</dbReference>